<keyword evidence="3" id="KW-0238">DNA-binding</keyword>
<dbReference type="SUPFAM" id="SSF46785">
    <property type="entry name" value="Winged helix' DNA-binding domain"/>
    <property type="match status" value="1"/>
</dbReference>
<proteinExistence type="inferred from homology"/>
<dbReference type="Proteomes" id="UP001302443">
    <property type="component" value="Chromosome"/>
</dbReference>
<organism evidence="6 7">
    <name type="scientific">Providencia zhijiangensis</name>
    <dbReference type="NCBI Taxonomy" id="3053982"/>
    <lineage>
        <taxon>Bacteria</taxon>
        <taxon>Pseudomonadati</taxon>
        <taxon>Pseudomonadota</taxon>
        <taxon>Gammaproteobacteria</taxon>
        <taxon>Enterobacterales</taxon>
        <taxon>Morganellaceae</taxon>
        <taxon>Providencia</taxon>
    </lineage>
</organism>
<dbReference type="Gene3D" id="1.10.10.10">
    <property type="entry name" value="Winged helix-like DNA-binding domain superfamily/Winged helix DNA-binding domain"/>
    <property type="match status" value="1"/>
</dbReference>
<dbReference type="InterPro" id="IPR005119">
    <property type="entry name" value="LysR_subst-bd"/>
</dbReference>
<dbReference type="RefSeq" id="WP_286270736.1">
    <property type="nucleotide sequence ID" value="NZ_CP135990.1"/>
</dbReference>
<dbReference type="PROSITE" id="PS50931">
    <property type="entry name" value="HTH_LYSR"/>
    <property type="match status" value="1"/>
</dbReference>
<dbReference type="InterPro" id="IPR036388">
    <property type="entry name" value="WH-like_DNA-bd_sf"/>
</dbReference>
<dbReference type="Pfam" id="PF03466">
    <property type="entry name" value="LysR_substrate"/>
    <property type="match status" value="1"/>
</dbReference>
<dbReference type="PANTHER" id="PTHR30537:SF5">
    <property type="entry name" value="HTH-TYPE TRANSCRIPTIONAL ACTIVATOR TTDR-RELATED"/>
    <property type="match status" value="1"/>
</dbReference>
<dbReference type="EMBL" id="CP135990">
    <property type="protein sequence ID" value="WPA93790.1"/>
    <property type="molecule type" value="Genomic_DNA"/>
</dbReference>
<accession>A0ABZ0N5U0</accession>
<feature type="domain" description="HTH lysR-type" evidence="5">
    <location>
        <begin position="8"/>
        <end position="65"/>
    </location>
</feature>
<dbReference type="Gene3D" id="3.40.190.290">
    <property type="match status" value="1"/>
</dbReference>
<evidence type="ECO:0000256" key="1">
    <source>
        <dbReference type="ARBA" id="ARBA00009437"/>
    </source>
</evidence>
<dbReference type="InterPro" id="IPR000847">
    <property type="entry name" value="LysR_HTH_N"/>
</dbReference>
<dbReference type="InterPro" id="IPR036390">
    <property type="entry name" value="WH_DNA-bd_sf"/>
</dbReference>
<dbReference type="Pfam" id="PF00126">
    <property type="entry name" value="HTH_1"/>
    <property type="match status" value="1"/>
</dbReference>
<comment type="similarity">
    <text evidence="1">Belongs to the LysR transcriptional regulatory family.</text>
</comment>
<evidence type="ECO:0000256" key="4">
    <source>
        <dbReference type="ARBA" id="ARBA00023163"/>
    </source>
</evidence>
<protein>
    <submittedName>
        <fullName evidence="6">LysR family transcriptional regulator</fullName>
    </submittedName>
</protein>
<evidence type="ECO:0000256" key="2">
    <source>
        <dbReference type="ARBA" id="ARBA00023015"/>
    </source>
</evidence>
<evidence type="ECO:0000313" key="7">
    <source>
        <dbReference type="Proteomes" id="UP001302443"/>
    </source>
</evidence>
<reference evidence="6 7" key="1">
    <citation type="submission" date="2023-09" db="EMBL/GenBank/DDBJ databases">
        <title>Genomic Revisitation and Reclassification of the Genus Providencia.</title>
        <authorList>
            <person name="Dong X."/>
        </authorList>
    </citation>
    <scope>NUCLEOTIDE SEQUENCE [LARGE SCALE GENOMIC DNA]</scope>
    <source>
        <strain evidence="6 7">D4759</strain>
    </source>
</reference>
<gene>
    <name evidence="6" type="ORF">QS795_008525</name>
</gene>
<dbReference type="InterPro" id="IPR058163">
    <property type="entry name" value="LysR-type_TF_proteobact-type"/>
</dbReference>
<dbReference type="PANTHER" id="PTHR30537">
    <property type="entry name" value="HTH-TYPE TRANSCRIPTIONAL REGULATOR"/>
    <property type="match status" value="1"/>
</dbReference>
<keyword evidence="7" id="KW-1185">Reference proteome</keyword>
<keyword evidence="2" id="KW-0805">Transcription regulation</keyword>
<evidence type="ECO:0000259" key="5">
    <source>
        <dbReference type="PROSITE" id="PS50931"/>
    </source>
</evidence>
<sequence length="302" mass="34296">MQRYFDDMQMGSIELFCLTVETGSFTAAANAAGVTPAAVSRSVGRLEKRLQTRLFVRTTRSMRTTDTGQQYYLDCRNALNQLIEAENKISGEHQVPVGVLRISVPTLYAHYRLLPRLNQFCSLYPQLKINLEVSNENIDFSEDNYDVAIRGSELHDSGLIARRLEDAELIIVAAPSYLQQHSTPHALSDLMHHECIQYSLPSSGRKIPWTFRSQGNVVKVETTGRLLCQQDFLATLTLVKNGAGLMQVYRFTVEQELQRGELVEVLQEYAGTTRPFILIYPYARYIPLKTRKFIEFMTSNAS</sequence>
<keyword evidence="4" id="KW-0804">Transcription</keyword>
<name>A0ABZ0N5U0_9GAMM</name>
<evidence type="ECO:0000313" key="6">
    <source>
        <dbReference type="EMBL" id="WPA93790.1"/>
    </source>
</evidence>
<dbReference type="CDD" id="cd08422">
    <property type="entry name" value="PBP2_CrgA_like"/>
    <property type="match status" value="1"/>
</dbReference>
<dbReference type="SUPFAM" id="SSF53850">
    <property type="entry name" value="Periplasmic binding protein-like II"/>
    <property type="match status" value="1"/>
</dbReference>
<evidence type="ECO:0000256" key="3">
    <source>
        <dbReference type="ARBA" id="ARBA00023125"/>
    </source>
</evidence>